<organism evidence="5 6">
    <name type="scientific">Burkholderia multivorans (strain ATCC 17616 / 249)</name>
    <dbReference type="NCBI Taxonomy" id="395019"/>
    <lineage>
        <taxon>Bacteria</taxon>
        <taxon>Pseudomonadati</taxon>
        <taxon>Pseudomonadota</taxon>
        <taxon>Betaproteobacteria</taxon>
        <taxon>Burkholderiales</taxon>
        <taxon>Burkholderiaceae</taxon>
        <taxon>Burkholderia</taxon>
        <taxon>Burkholderia cepacia complex</taxon>
    </lineage>
</organism>
<dbReference type="SUPFAM" id="SSF51197">
    <property type="entry name" value="Clavaminate synthase-like"/>
    <property type="match status" value="1"/>
</dbReference>
<dbReference type="EMBL" id="AP009385">
    <property type="protein sequence ID" value="BAG42333.1"/>
    <property type="molecule type" value="Genomic_DNA"/>
</dbReference>
<keyword evidence="2" id="KW-0479">Metal-binding</keyword>
<accession>A0A0H3KBX3</accession>
<reference evidence="5 6" key="1">
    <citation type="submission" date="2007-04" db="EMBL/GenBank/DDBJ databases">
        <title>Complete genome sequence of Burkholderia multivorans ATCC 17616.</title>
        <authorList>
            <person name="Ohtsubo Y."/>
            <person name="Yamashita A."/>
            <person name="Kurokawa K."/>
            <person name="Takami H."/>
            <person name="Yuhara S."/>
            <person name="Nishiyama E."/>
            <person name="Endo R."/>
            <person name="Miyazaki R."/>
            <person name="Ono A."/>
            <person name="Yano K."/>
            <person name="Ito M."/>
            <person name="Sota M."/>
            <person name="Yuji N."/>
            <person name="Hattori M."/>
            <person name="Tsuda M."/>
        </authorList>
    </citation>
    <scope>NUCLEOTIDE SEQUENCE [LARGE SCALE GENOMIC DNA]</scope>
    <source>
        <strain evidence="6">ATCC 17616 / 249</strain>
    </source>
</reference>
<dbReference type="STRING" id="395019.BMULJ_00360"/>
<keyword evidence="6" id="KW-1185">Reference proteome</keyword>
<dbReference type="InterPro" id="IPR039994">
    <property type="entry name" value="NO66-like"/>
</dbReference>
<evidence type="ECO:0000256" key="2">
    <source>
        <dbReference type="ARBA" id="ARBA00022723"/>
    </source>
</evidence>
<dbReference type="SMART" id="SM00558">
    <property type="entry name" value="JmjC"/>
    <property type="match status" value="1"/>
</dbReference>
<dbReference type="PANTHER" id="PTHR13096">
    <property type="entry name" value="MINA53 MYC INDUCED NUCLEAR ANTIGEN"/>
    <property type="match status" value="1"/>
</dbReference>
<dbReference type="KEGG" id="bmu:Bmul_2875"/>
<sequence>MSISFSVSPKDFALNYQEKRPLLMKGAVSLRNFSWRDVNEIFERSNVASDDFKLTFDGIRPKSEYIESWWDIGTLRHRLIKPVVYDYLRKGATLIANKIATEPKVNQLSRQLIEFTGRQVVSSAYLAFGERDSFRCHWDTRDVFAIQLIGRKRWVLYEPSLEAPLYMQQSKDYEGLYPCPDTPYMDVMLEAGDLLYLPRGWWHNPLPVGEATFHLAFGTFPAYVIDYLSWAINRMPHLLDARRSLSDWENDKNVLASIGQQFEDFICTRENYRRFFDDRTGAIRIETDLALETLGNPAVSAIPDESRIRLSAYRPPGRDDRYVIANGTKVNLDDQGATLIRLIVERPGISLGTLISCFADTDADRIRDLVTDLCRQDILEFSLA</sequence>
<dbReference type="GO" id="GO:0046872">
    <property type="term" value="F:metal ion binding"/>
    <property type="evidence" value="ECO:0007669"/>
    <property type="project" value="UniProtKB-KW"/>
</dbReference>
<dbReference type="AlphaFoldDB" id="A0A0H3KBX3"/>
<evidence type="ECO:0000313" key="5">
    <source>
        <dbReference type="EMBL" id="BAG42333.1"/>
    </source>
</evidence>
<dbReference type="Pfam" id="PF08007">
    <property type="entry name" value="JmjC_2"/>
    <property type="match status" value="1"/>
</dbReference>
<dbReference type="Proteomes" id="UP000008815">
    <property type="component" value="Chromosome 1"/>
</dbReference>
<dbReference type="eggNOG" id="COG2850">
    <property type="taxonomic scope" value="Bacteria"/>
</dbReference>
<dbReference type="InterPro" id="IPR003347">
    <property type="entry name" value="JmjC_dom"/>
</dbReference>
<protein>
    <recommendedName>
        <fullName evidence="4">JmjC domain-containing protein</fullName>
    </recommendedName>
</protein>
<dbReference type="RefSeq" id="WP_012214210.1">
    <property type="nucleotide sequence ID" value="NC_010084.1"/>
</dbReference>
<gene>
    <name evidence="5" type="ordered locus">BMULJ_00360</name>
</gene>
<dbReference type="KEGG" id="bmj:BMULJ_00360"/>
<proteinExistence type="predicted"/>
<dbReference type="Gene3D" id="2.60.120.650">
    <property type="entry name" value="Cupin"/>
    <property type="match status" value="1"/>
</dbReference>
<evidence type="ECO:0000313" key="6">
    <source>
        <dbReference type="Proteomes" id="UP000008815"/>
    </source>
</evidence>
<dbReference type="PROSITE" id="PS51184">
    <property type="entry name" value="JMJC"/>
    <property type="match status" value="1"/>
</dbReference>
<evidence type="ECO:0000259" key="4">
    <source>
        <dbReference type="PROSITE" id="PS51184"/>
    </source>
</evidence>
<feature type="domain" description="JmjC" evidence="4">
    <location>
        <begin position="91"/>
        <end position="236"/>
    </location>
</feature>
<evidence type="ECO:0000256" key="1">
    <source>
        <dbReference type="ARBA" id="ARBA00001954"/>
    </source>
</evidence>
<comment type="cofactor">
    <cofactor evidence="1">
        <name>Fe(2+)</name>
        <dbReference type="ChEBI" id="CHEBI:29033"/>
    </cofactor>
</comment>
<evidence type="ECO:0000256" key="3">
    <source>
        <dbReference type="ARBA" id="ARBA00023004"/>
    </source>
</evidence>
<keyword evidence="3" id="KW-0408">Iron</keyword>
<name>A0A0H3KBX3_BURM1</name>
<dbReference type="PANTHER" id="PTHR13096:SF8">
    <property type="entry name" value="RIBOSOMAL OXYGENASE 1"/>
    <property type="match status" value="1"/>
</dbReference>
<dbReference type="HOGENOM" id="CLU_060700_1_0_4"/>